<keyword evidence="5" id="KW-0998">Cell outer membrane</keyword>
<feature type="domain" description="SusD-like N-terminal" evidence="8">
    <location>
        <begin position="107"/>
        <end position="235"/>
    </location>
</feature>
<evidence type="ECO:0000313" key="10">
    <source>
        <dbReference type="Proteomes" id="UP000192980"/>
    </source>
</evidence>
<evidence type="ECO:0000256" key="2">
    <source>
        <dbReference type="ARBA" id="ARBA00006275"/>
    </source>
</evidence>
<gene>
    <name evidence="9" type="ORF">SAMN05660862_3187</name>
</gene>
<feature type="domain" description="RagB/SusD" evidence="7">
    <location>
        <begin position="331"/>
        <end position="555"/>
    </location>
</feature>
<evidence type="ECO:0000256" key="5">
    <source>
        <dbReference type="ARBA" id="ARBA00023237"/>
    </source>
</evidence>
<accession>A0A1X7KSS0</accession>
<dbReference type="STRING" id="561061.SAMN05660862_3187"/>
<protein>
    <submittedName>
        <fullName evidence="9">Starch-binding associating with outer membrane</fullName>
    </submittedName>
</protein>
<dbReference type="Pfam" id="PF07980">
    <property type="entry name" value="SusD_RagB"/>
    <property type="match status" value="1"/>
</dbReference>
<dbReference type="Gene3D" id="1.25.40.390">
    <property type="match status" value="1"/>
</dbReference>
<keyword evidence="10" id="KW-1185">Reference proteome</keyword>
<dbReference type="RefSeq" id="WP_085473882.1">
    <property type="nucleotide sequence ID" value="NZ_FXAU01000006.1"/>
</dbReference>
<dbReference type="OrthoDB" id="618454at2"/>
<comment type="similarity">
    <text evidence="2">Belongs to the SusD family.</text>
</comment>
<comment type="subcellular location">
    <subcellularLocation>
        <location evidence="1">Cell outer membrane</location>
    </subcellularLocation>
</comment>
<dbReference type="EMBL" id="FXAU01000006">
    <property type="protein sequence ID" value="SMG44567.1"/>
    <property type="molecule type" value="Genomic_DNA"/>
</dbReference>
<evidence type="ECO:0000256" key="3">
    <source>
        <dbReference type="ARBA" id="ARBA00022729"/>
    </source>
</evidence>
<dbReference type="GO" id="GO:0009279">
    <property type="term" value="C:cell outer membrane"/>
    <property type="evidence" value="ECO:0007669"/>
    <property type="project" value="UniProtKB-SubCell"/>
</dbReference>
<dbReference type="InterPro" id="IPR011990">
    <property type="entry name" value="TPR-like_helical_dom_sf"/>
</dbReference>
<dbReference type="InterPro" id="IPR012944">
    <property type="entry name" value="SusD_RagB_dom"/>
</dbReference>
<dbReference type="Proteomes" id="UP000192980">
    <property type="component" value="Unassembled WGS sequence"/>
</dbReference>
<dbReference type="Pfam" id="PF14322">
    <property type="entry name" value="SusD-like_3"/>
    <property type="match status" value="1"/>
</dbReference>
<organism evidence="9 10">
    <name type="scientific">Sphingobacterium psychroaquaticum</name>
    <dbReference type="NCBI Taxonomy" id="561061"/>
    <lineage>
        <taxon>Bacteria</taxon>
        <taxon>Pseudomonadati</taxon>
        <taxon>Bacteroidota</taxon>
        <taxon>Sphingobacteriia</taxon>
        <taxon>Sphingobacteriales</taxon>
        <taxon>Sphingobacteriaceae</taxon>
        <taxon>Sphingobacterium</taxon>
    </lineage>
</organism>
<evidence type="ECO:0000259" key="7">
    <source>
        <dbReference type="Pfam" id="PF07980"/>
    </source>
</evidence>
<evidence type="ECO:0000256" key="1">
    <source>
        <dbReference type="ARBA" id="ARBA00004442"/>
    </source>
</evidence>
<keyword evidence="3" id="KW-0732">Signal</keyword>
<reference evidence="9 10" key="1">
    <citation type="submission" date="2017-04" db="EMBL/GenBank/DDBJ databases">
        <authorList>
            <person name="Afonso C.L."/>
            <person name="Miller P.J."/>
            <person name="Scott M.A."/>
            <person name="Spackman E."/>
            <person name="Goraichik I."/>
            <person name="Dimitrov K.M."/>
            <person name="Suarez D.L."/>
            <person name="Swayne D.E."/>
        </authorList>
    </citation>
    <scope>NUCLEOTIDE SEQUENCE [LARGE SCALE GENOMIC DNA]</scope>
    <source>
        <strain evidence="9 10">DSM 22418</strain>
    </source>
</reference>
<keyword evidence="4" id="KW-0472">Membrane</keyword>
<feature type="region of interest" description="Disordered" evidence="6">
    <location>
        <begin position="76"/>
        <end position="95"/>
    </location>
</feature>
<dbReference type="AlphaFoldDB" id="A0A1X7KSS0"/>
<sequence>MKRRILKACVLSALLIPMGCKKDYLNRDPYGILNQSEFFKTDGAGMKLLTSCYQPMMDGWGFTVNKVAIGDEVVDNAGAGGSDPGDRPQTTEVGRGRPLASNALLFETWANRFKGIGNCNIALEGFVKEGANLIQDGKPVSAETVKRYIAEVKFLRAWYYFDLLVVFKEVPLVIQVEDPSTRKAKASLAELRAQVYKDLDEAIAESNLPRSSALTSAETGRVTKDAALALKARAALFLGGLMEQGVLTGDAKAEYTLAKDAAGDVVKNGGLNLLPDFQDLFRGDYQVGPFSKECILGVMRKFDPAYGLGGDAFAIMNVGRNNVGGWGGNTPTRDLAASFDPADPRKMFTIISHNDIFKTSTGGQEVHNYRGYFNDFDLQHSRKAFVPQQYRQNNDLQRSNWQPYWIRYAEVLLVYAEAIVRSGGSASEALPYVNEVRKRAYVTTSIVDGPAIYRAFGEGLKAVSESEFNTTYAIKASDNVLEAIKAERRHELALEGFRLYDLVRWGTYATTMKAFFQKYGFADKGRDASDKSWPFPIPQIEIDRSNGVLVQNDNY</sequence>
<name>A0A1X7KSS0_9SPHI</name>
<evidence type="ECO:0000313" key="9">
    <source>
        <dbReference type="EMBL" id="SMG44567.1"/>
    </source>
</evidence>
<evidence type="ECO:0000259" key="8">
    <source>
        <dbReference type="Pfam" id="PF14322"/>
    </source>
</evidence>
<dbReference type="InterPro" id="IPR033985">
    <property type="entry name" value="SusD-like_N"/>
</dbReference>
<dbReference type="SUPFAM" id="SSF48452">
    <property type="entry name" value="TPR-like"/>
    <property type="match status" value="1"/>
</dbReference>
<evidence type="ECO:0000256" key="6">
    <source>
        <dbReference type="SAM" id="MobiDB-lite"/>
    </source>
</evidence>
<evidence type="ECO:0000256" key="4">
    <source>
        <dbReference type="ARBA" id="ARBA00023136"/>
    </source>
</evidence>
<proteinExistence type="inferred from homology"/>